<dbReference type="Pfam" id="PF02899">
    <property type="entry name" value="Phage_int_SAM_1"/>
    <property type="match status" value="1"/>
</dbReference>
<dbReference type="Pfam" id="PF00589">
    <property type="entry name" value="Phage_integrase"/>
    <property type="match status" value="1"/>
</dbReference>
<dbReference type="InterPro" id="IPR002104">
    <property type="entry name" value="Integrase_catalytic"/>
</dbReference>
<dbReference type="InterPro" id="IPR044068">
    <property type="entry name" value="CB"/>
</dbReference>
<dbReference type="PROSITE" id="PS51898">
    <property type="entry name" value="TYR_RECOMBINASE"/>
    <property type="match status" value="1"/>
</dbReference>
<dbReference type="AlphaFoldDB" id="A0A1L8SXV3"/>
<feature type="active site" evidence="12">
    <location>
        <position position="188"/>
    </location>
</feature>
<keyword evidence="16" id="KW-1185">Reference proteome</keyword>
<dbReference type="InterPro" id="IPR011010">
    <property type="entry name" value="DNA_brk_join_enz"/>
</dbReference>
<dbReference type="SUPFAM" id="SSF56349">
    <property type="entry name" value="DNA breaking-rejoining enzymes"/>
    <property type="match status" value="1"/>
</dbReference>
<evidence type="ECO:0000256" key="9">
    <source>
        <dbReference type="ARBA" id="ARBA00023125"/>
    </source>
</evidence>
<dbReference type="CDD" id="cd00798">
    <property type="entry name" value="INT_XerDC_C"/>
    <property type="match status" value="1"/>
</dbReference>
<name>A0A1L8SXV3_9ENTE</name>
<evidence type="ECO:0000256" key="4">
    <source>
        <dbReference type="ARBA" id="ARBA00015810"/>
    </source>
</evidence>
<dbReference type="NCBIfam" id="NF040815">
    <property type="entry name" value="recomb_XerA_Arch"/>
    <property type="match status" value="1"/>
</dbReference>
<keyword evidence="5 12" id="KW-0963">Cytoplasm</keyword>
<dbReference type="InterPro" id="IPR050090">
    <property type="entry name" value="Tyrosine_recombinase_XerCD"/>
</dbReference>
<keyword evidence="11 12" id="KW-0131">Cell cycle</keyword>
<dbReference type="STRING" id="319970.RV00_GL001187"/>
<comment type="function">
    <text evidence="12">Site-specific tyrosine recombinase, which acts by catalyzing the cutting and rejoining of the recombining DNA molecules. The XerC-XerD complex is essential to convert dimers of the bacterial chromosome into monomers to permit their segregation at cell division. It also contributes to the segregational stability of plasmids.</text>
</comment>
<keyword evidence="8 12" id="KW-0229">DNA integration</keyword>
<comment type="similarity">
    <text evidence="2">Belongs to the 'phage' integrase family. XerC subfamily.</text>
</comment>
<evidence type="ECO:0000256" key="8">
    <source>
        <dbReference type="ARBA" id="ARBA00022908"/>
    </source>
</evidence>
<dbReference type="Gene3D" id="1.10.443.10">
    <property type="entry name" value="Intergrase catalytic core"/>
    <property type="match status" value="1"/>
</dbReference>
<dbReference type="GO" id="GO:0009037">
    <property type="term" value="F:tyrosine-based site-specific recombinase activity"/>
    <property type="evidence" value="ECO:0007669"/>
    <property type="project" value="UniProtKB-UniRule"/>
</dbReference>
<evidence type="ECO:0000256" key="1">
    <source>
        <dbReference type="ARBA" id="ARBA00004496"/>
    </source>
</evidence>
<comment type="caution">
    <text evidence="15">The sequence shown here is derived from an EMBL/GenBank/DDBJ whole genome shotgun (WGS) entry which is preliminary data.</text>
</comment>
<dbReference type="PANTHER" id="PTHR30349:SF81">
    <property type="entry name" value="TYROSINE RECOMBINASE XERC"/>
    <property type="match status" value="1"/>
</dbReference>
<keyword evidence="10 12" id="KW-0233">DNA recombination</keyword>
<dbReference type="Gene3D" id="1.10.150.130">
    <property type="match status" value="1"/>
</dbReference>
<sequence length="314" mass="36280">MLSFQGTFWYDKAESGEKMEEQITEYLHFLSIERGLSENTRTSYQRDLKQYLAFLTEQGITEWQAVDRYLVVAFLGSLTEAGKASTTITRMISSLRRFHQFLRQERYTDHDPMQHIDSPKKAQKLPQTLSIAEVERLIAAPDTTTDLGIRDRAILEVMYATGLRVSELISLKLGDIHLEMGLLQTVGKGDKERIVPLGDYAIHWLERYLAEVRPLMTKKTPNEPYLFVNNHGHGLSRQGIWKNLKQYVIKAEITKDVTPHTLRHSFATHLLENGADLRTVQELLGHADISTTQIYTHITKRRMTEVYKEFFPRA</sequence>
<dbReference type="GO" id="GO:0003677">
    <property type="term" value="F:DNA binding"/>
    <property type="evidence" value="ECO:0007669"/>
    <property type="project" value="UniProtKB-UniRule"/>
</dbReference>
<evidence type="ECO:0000259" key="14">
    <source>
        <dbReference type="PROSITE" id="PS51900"/>
    </source>
</evidence>
<dbReference type="GO" id="GO:0006313">
    <property type="term" value="P:DNA transposition"/>
    <property type="evidence" value="ECO:0007669"/>
    <property type="project" value="UniProtKB-UniRule"/>
</dbReference>
<protein>
    <recommendedName>
        <fullName evidence="4 12">Tyrosine recombinase XerD</fullName>
    </recommendedName>
</protein>
<feature type="domain" description="Core-binding (CB)" evidence="14">
    <location>
        <begin position="17"/>
        <end position="103"/>
    </location>
</feature>
<feature type="active site" evidence="12">
    <location>
        <position position="263"/>
    </location>
</feature>
<dbReference type="PANTHER" id="PTHR30349">
    <property type="entry name" value="PHAGE INTEGRASE-RELATED"/>
    <property type="match status" value="1"/>
</dbReference>
<evidence type="ECO:0000256" key="10">
    <source>
        <dbReference type="ARBA" id="ARBA00023172"/>
    </source>
</evidence>
<dbReference type="NCBIfam" id="NF001399">
    <property type="entry name" value="PRK00283.1"/>
    <property type="match status" value="1"/>
</dbReference>
<feature type="active site" evidence="12">
    <location>
        <position position="286"/>
    </location>
</feature>
<dbReference type="HAMAP" id="MF_01808">
    <property type="entry name" value="Recomb_XerC_XerD"/>
    <property type="match status" value="1"/>
</dbReference>
<evidence type="ECO:0000256" key="6">
    <source>
        <dbReference type="ARBA" id="ARBA00022618"/>
    </source>
</evidence>
<dbReference type="NCBIfam" id="TIGR02225">
    <property type="entry name" value="recomb_XerD"/>
    <property type="match status" value="1"/>
</dbReference>
<comment type="similarity">
    <text evidence="3 12">Belongs to the 'phage' integrase family. XerD subfamily.</text>
</comment>
<comment type="subcellular location">
    <subcellularLocation>
        <location evidence="1 12">Cytoplasm</location>
    </subcellularLocation>
</comment>
<comment type="subunit">
    <text evidence="12">Forms a cyclic heterotetrameric complex composed of two molecules of XerC and two molecules of XerD.</text>
</comment>
<feature type="domain" description="Tyr recombinase" evidence="13">
    <location>
        <begin position="124"/>
        <end position="308"/>
    </location>
</feature>
<keyword evidence="9 12" id="KW-0238">DNA-binding</keyword>
<dbReference type="PROSITE" id="PS51900">
    <property type="entry name" value="CB"/>
    <property type="match status" value="1"/>
</dbReference>
<evidence type="ECO:0000256" key="7">
    <source>
        <dbReference type="ARBA" id="ARBA00022829"/>
    </source>
</evidence>
<organism evidence="15 16">
    <name type="scientific">Enterococcus devriesei</name>
    <dbReference type="NCBI Taxonomy" id="319970"/>
    <lineage>
        <taxon>Bacteria</taxon>
        <taxon>Bacillati</taxon>
        <taxon>Bacillota</taxon>
        <taxon>Bacilli</taxon>
        <taxon>Lactobacillales</taxon>
        <taxon>Enterococcaceae</taxon>
        <taxon>Enterococcus</taxon>
    </lineage>
</organism>
<evidence type="ECO:0000256" key="2">
    <source>
        <dbReference type="ARBA" id="ARBA00006657"/>
    </source>
</evidence>
<dbReference type="HAMAP" id="MF_01807">
    <property type="entry name" value="Recomb_XerD"/>
    <property type="match status" value="1"/>
</dbReference>
<dbReference type="Proteomes" id="UP000183700">
    <property type="component" value="Unassembled WGS sequence"/>
</dbReference>
<reference evidence="15 16" key="1">
    <citation type="submission" date="2014-12" db="EMBL/GenBank/DDBJ databases">
        <title>Draft genome sequences of 29 type strains of Enterococci.</title>
        <authorList>
            <person name="Zhong Z."/>
            <person name="Sun Z."/>
            <person name="Liu W."/>
            <person name="Zhang W."/>
            <person name="Zhang H."/>
        </authorList>
    </citation>
    <scope>NUCLEOTIDE SEQUENCE [LARGE SCALE GENOMIC DNA]</scope>
    <source>
        <strain evidence="15 16">DSM 22802</strain>
    </source>
</reference>
<dbReference type="InterPro" id="IPR010998">
    <property type="entry name" value="Integrase_recombinase_N"/>
</dbReference>
<evidence type="ECO:0000256" key="3">
    <source>
        <dbReference type="ARBA" id="ARBA00010450"/>
    </source>
</evidence>
<evidence type="ECO:0000256" key="12">
    <source>
        <dbReference type="HAMAP-Rule" id="MF_01807"/>
    </source>
</evidence>
<keyword evidence="6 12" id="KW-0132">Cell division</keyword>
<dbReference type="GO" id="GO:0005737">
    <property type="term" value="C:cytoplasm"/>
    <property type="evidence" value="ECO:0007669"/>
    <property type="project" value="UniProtKB-SubCell"/>
</dbReference>
<keyword evidence="7 12" id="KW-0159">Chromosome partition</keyword>
<dbReference type="InterPro" id="IPR013762">
    <property type="entry name" value="Integrase-like_cat_sf"/>
</dbReference>
<evidence type="ECO:0000256" key="5">
    <source>
        <dbReference type="ARBA" id="ARBA00022490"/>
    </source>
</evidence>
<dbReference type="GO" id="GO:0051301">
    <property type="term" value="P:cell division"/>
    <property type="evidence" value="ECO:0007669"/>
    <property type="project" value="UniProtKB-UniRule"/>
</dbReference>
<dbReference type="NCBIfam" id="TIGR02224">
    <property type="entry name" value="recomb_XerC"/>
    <property type="match status" value="1"/>
</dbReference>
<dbReference type="EMBL" id="JXKM01000002">
    <property type="protein sequence ID" value="OJG36742.1"/>
    <property type="molecule type" value="Genomic_DNA"/>
</dbReference>
<dbReference type="InterPro" id="IPR011932">
    <property type="entry name" value="Recomb_XerD"/>
</dbReference>
<dbReference type="GO" id="GO:0007059">
    <property type="term" value="P:chromosome segregation"/>
    <property type="evidence" value="ECO:0007669"/>
    <property type="project" value="UniProtKB-UniRule"/>
</dbReference>
<gene>
    <name evidence="12" type="primary">xerD</name>
    <name evidence="15" type="ORF">RV00_GL001187</name>
</gene>
<evidence type="ECO:0000313" key="15">
    <source>
        <dbReference type="EMBL" id="OJG36742.1"/>
    </source>
</evidence>
<evidence type="ECO:0000259" key="13">
    <source>
        <dbReference type="PROSITE" id="PS51898"/>
    </source>
</evidence>
<feature type="active site" evidence="12">
    <location>
        <position position="260"/>
    </location>
</feature>
<dbReference type="InterPro" id="IPR011931">
    <property type="entry name" value="Recomb_XerC"/>
</dbReference>
<feature type="active site" description="O-(3'-phospho-DNA)-tyrosine intermediate" evidence="12">
    <location>
        <position position="295"/>
    </location>
</feature>
<evidence type="ECO:0000313" key="16">
    <source>
        <dbReference type="Proteomes" id="UP000183700"/>
    </source>
</evidence>
<feature type="active site" evidence="12">
    <location>
        <position position="164"/>
    </location>
</feature>
<evidence type="ECO:0000256" key="11">
    <source>
        <dbReference type="ARBA" id="ARBA00023306"/>
    </source>
</evidence>
<dbReference type="InterPro" id="IPR004107">
    <property type="entry name" value="Integrase_SAM-like_N"/>
</dbReference>
<accession>A0A1L8SXV3</accession>
<dbReference type="InterPro" id="IPR023009">
    <property type="entry name" value="Tyrosine_recombinase_XerC/XerD"/>
</dbReference>
<proteinExistence type="inferred from homology"/>